<dbReference type="EMBL" id="JAENIO010000010">
    <property type="protein sequence ID" value="MBK1833561.1"/>
    <property type="molecule type" value="Genomic_DNA"/>
</dbReference>
<keyword evidence="3 5" id="KW-1133">Transmembrane helix</keyword>
<dbReference type="InterPro" id="IPR050925">
    <property type="entry name" value="Rhomboid_protease_S54"/>
</dbReference>
<keyword evidence="8" id="KW-1185">Reference proteome</keyword>
<name>A0A934RQ60_9BACT</name>
<feature type="domain" description="Peptidase S54 rhomboid" evidence="6">
    <location>
        <begin position="62"/>
        <end position="192"/>
    </location>
</feature>
<dbReference type="InterPro" id="IPR035952">
    <property type="entry name" value="Rhomboid-like_sf"/>
</dbReference>
<evidence type="ECO:0000256" key="3">
    <source>
        <dbReference type="ARBA" id="ARBA00022989"/>
    </source>
</evidence>
<sequence length="211" mass="23120">MAWDSSTLRSTSSSRRLSRPGCGLILTLVVLAWLVEVADQVFHFFGFPLDALGIWPRQPRGLVGVITSPWLHGNWLHLINNTVAFVGLGFFVLVAEGRRFLATTFWLVLLSGLGTWLIGRGGSVHIGASGLIYGYFGYLLMRAWTERKPAWIAAGIFIALVYGGMVWGVLPSEAGVSWEAHLCGFVGGLWLGRNHGLLSHSRGKWGELDSL</sequence>
<dbReference type="Gene3D" id="1.20.1540.10">
    <property type="entry name" value="Rhomboid-like"/>
    <property type="match status" value="1"/>
</dbReference>
<protein>
    <submittedName>
        <fullName evidence="7">Rhomboid family intramembrane serine protease</fullName>
    </submittedName>
</protein>
<reference evidence="7" key="1">
    <citation type="submission" date="2021-01" db="EMBL/GenBank/DDBJ databases">
        <title>Modified the classification status of verrucomicrobia.</title>
        <authorList>
            <person name="Feng X."/>
        </authorList>
    </citation>
    <scope>NUCLEOTIDE SEQUENCE</scope>
    <source>
        <strain evidence="7">KCTC 12986</strain>
    </source>
</reference>
<gene>
    <name evidence="7" type="ORF">JIN78_05755</name>
</gene>
<evidence type="ECO:0000256" key="1">
    <source>
        <dbReference type="ARBA" id="ARBA00004141"/>
    </source>
</evidence>
<evidence type="ECO:0000256" key="4">
    <source>
        <dbReference type="ARBA" id="ARBA00023136"/>
    </source>
</evidence>
<dbReference type="PANTHER" id="PTHR43731:SF9">
    <property type="entry name" value="SLR1461 PROTEIN"/>
    <property type="match status" value="1"/>
</dbReference>
<evidence type="ECO:0000259" key="6">
    <source>
        <dbReference type="Pfam" id="PF01694"/>
    </source>
</evidence>
<feature type="transmembrane region" description="Helical" evidence="5">
    <location>
        <begin position="150"/>
        <end position="170"/>
    </location>
</feature>
<evidence type="ECO:0000313" key="8">
    <source>
        <dbReference type="Proteomes" id="UP000604083"/>
    </source>
</evidence>
<dbReference type="RefSeq" id="WP_200390996.1">
    <property type="nucleotide sequence ID" value="NZ_JAENIO010000010.1"/>
</dbReference>
<keyword evidence="7" id="KW-0645">Protease</keyword>
<comment type="subcellular location">
    <subcellularLocation>
        <location evidence="1">Membrane</location>
        <topology evidence="1">Multi-pass membrane protein</topology>
    </subcellularLocation>
</comment>
<keyword evidence="7" id="KW-0378">Hydrolase</keyword>
<evidence type="ECO:0000313" key="7">
    <source>
        <dbReference type="EMBL" id="MBK1833561.1"/>
    </source>
</evidence>
<dbReference type="SUPFAM" id="SSF144091">
    <property type="entry name" value="Rhomboid-like"/>
    <property type="match status" value="1"/>
</dbReference>
<dbReference type="GO" id="GO:0004252">
    <property type="term" value="F:serine-type endopeptidase activity"/>
    <property type="evidence" value="ECO:0007669"/>
    <property type="project" value="InterPro"/>
</dbReference>
<proteinExistence type="predicted"/>
<dbReference type="Pfam" id="PF01694">
    <property type="entry name" value="Rhomboid"/>
    <property type="match status" value="1"/>
</dbReference>
<dbReference type="Proteomes" id="UP000604083">
    <property type="component" value="Unassembled WGS sequence"/>
</dbReference>
<evidence type="ECO:0000256" key="2">
    <source>
        <dbReference type="ARBA" id="ARBA00022692"/>
    </source>
</evidence>
<dbReference type="GO" id="GO:0016020">
    <property type="term" value="C:membrane"/>
    <property type="evidence" value="ECO:0007669"/>
    <property type="project" value="UniProtKB-SubCell"/>
</dbReference>
<keyword evidence="4 5" id="KW-0472">Membrane</keyword>
<dbReference type="InterPro" id="IPR022764">
    <property type="entry name" value="Peptidase_S54_rhomboid_dom"/>
</dbReference>
<keyword evidence="2 5" id="KW-0812">Transmembrane</keyword>
<feature type="transmembrane region" description="Helical" evidence="5">
    <location>
        <begin position="124"/>
        <end position="141"/>
    </location>
</feature>
<accession>A0A934RQ60</accession>
<comment type="caution">
    <text evidence="7">The sequence shown here is derived from an EMBL/GenBank/DDBJ whole genome shotgun (WGS) entry which is preliminary data.</text>
</comment>
<dbReference type="GO" id="GO:0006508">
    <property type="term" value="P:proteolysis"/>
    <property type="evidence" value="ECO:0007669"/>
    <property type="project" value="UniProtKB-KW"/>
</dbReference>
<evidence type="ECO:0000256" key="5">
    <source>
        <dbReference type="SAM" id="Phobius"/>
    </source>
</evidence>
<dbReference type="AlphaFoldDB" id="A0A934RQ60"/>
<feature type="transmembrane region" description="Helical" evidence="5">
    <location>
        <begin position="100"/>
        <end position="118"/>
    </location>
</feature>
<dbReference type="PANTHER" id="PTHR43731">
    <property type="entry name" value="RHOMBOID PROTEASE"/>
    <property type="match status" value="1"/>
</dbReference>
<organism evidence="7 8">
    <name type="scientific">Roseibacillus ishigakijimensis</name>
    <dbReference type="NCBI Taxonomy" id="454146"/>
    <lineage>
        <taxon>Bacteria</taxon>
        <taxon>Pseudomonadati</taxon>
        <taxon>Verrucomicrobiota</taxon>
        <taxon>Verrucomicrobiia</taxon>
        <taxon>Verrucomicrobiales</taxon>
        <taxon>Verrucomicrobiaceae</taxon>
        <taxon>Roseibacillus</taxon>
    </lineage>
</organism>
<feature type="transmembrane region" description="Helical" evidence="5">
    <location>
        <begin position="75"/>
        <end position="93"/>
    </location>
</feature>